<dbReference type="RefSeq" id="WP_035261339.1">
    <property type="nucleotide sequence ID" value="NZ_JFKE01000007.1"/>
</dbReference>
<evidence type="ECO:0000313" key="15">
    <source>
        <dbReference type="EMBL" id="KAJ54528.1"/>
    </source>
</evidence>
<dbReference type="SUPFAM" id="SSF54534">
    <property type="entry name" value="FKBP-like"/>
    <property type="match status" value="1"/>
</dbReference>
<evidence type="ECO:0000256" key="10">
    <source>
        <dbReference type="ARBA" id="ARBA00031484"/>
    </source>
</evidence>
<keyword evidence="4" id="KW-0997">Cell inner membrane</keyword>
<keyword evidence="3" id="KW-1003">Cell membrane</keyword>
<keyword evidence="6" id="KW-1133">Transmembrane helix</keyword>
<feature type="domain" description="PpiC" evidence="14">
    <location>
        <begin position="244"/>
        <end position="364"/>
    </location>
</feature>
<dbReference type="InterPro" id="IPR046357">
    <property type="entry name" value="PPIase_dom_sf"/>
</dbReference>
<reference evidence="15 16" key="1">
    <citation type="submission" date="2014-03" db="EMBL/GenBank/DDBJ databases">
        <title>Draft Genome Sequence of Actibacterium mucosum KCTC 23349, a Marine Alphaproteobacterium with Complex Ionic Requirements Isolated from Mediterranean Seawater at Malvarrosa Beach, Valencia, Spain.</title>
        <authorList>
            <person name="Arahal D.R."/>
            <person name="Shao Z."/>
            <person name="Lai Q."/>
            <person name="Pujalte M.J."/>
        </authorList>
    </citation>
    <scope>NUCLEOTIDE SEQUENCE [LARGE SCALE GENOMIC DNA]</scope>
    <source>
        <strain evidence="15 16">KCTC 23349</strain>
    </source>
</reference>
<evidence type="ECO:0000256" key="13">
    <source>
        <dbReference type="ARBA" id="ARBA00042775"/>
    </source>
</evidence>
<comment type="similarity">
    <text evidence="11">Belongs to the PpiD chaperone family.</text>
</comment>
<comment type="caution">
    <text evidence="15">The sequence shown here is derived from an EMBL/GenBank/DDBJ whole genome shotgun (WGS) entry which is preliminary data.</text>
</comment>
<dbReference type="EMBL" id="JFKE01000007">
    <property type="protein sequence ID" value="KAJ54528.1"/>
    <property type="molecule type" value="Genomic_DNA"/>
</dbReference>
<name>A0A037ZFZ0_9RHOB</name>
<keyword evidence="8" id="KW-0143">Chaperone</keyword>
<dbReference type="STRING" id="1454373.ACMU_17625"/>
<dbReference type="SUPFAM" id="SSF109998">
    <property type="entry name" value="Triger factor/SurA peptide-binding domain-like"/>
    <property type="match status" value="1"/>
</dbReference>
<evidence type="ECO:0000256" key="6">
    <source>
        <dbReference type="ARBA" id="ARBA00022989"/>
    </source>
</evidence>
<dbReference type="Pfam" id="PF13624">
    <property type="entry name" value="SurA_N_3"/>
    <property type="match status" value="1"/>
</dbReference>
<evidence type="ECO:0000256" key="8">
    <source>
        <dbReference type="ARBA" id="ARBA00023186"/>
    </source>
</evidence>
<comment type="subcellular location">
    <subcellularLocation>
        <location evidence="1">Cell inner membrane</location>
        <topology evidence="1">Single-pass type II membrane protein</topology>
        <orientation evidence="1">Periplasmic side</orientation>
    </subcellularLocation>
</comment>
<dbReference type="Proteomes" id="UP000026249">
    <property type="component" value="Unassembled WGS sequence"/>
</dbReference>
<keyword evidence="7" id="KW-0472">Membrane</keyword>
<evidence type="ECO:0000256" key="5">
    <source>
        <dbReference type="ARBA" id="ARBA00022692"/>
    </source>
</evidence>
<dbReference type="OrthoDB" id="9768393at2"/>
<evidence type="ECO:0000256" key="4">
    <source>
        <dbReference type="ARBA" id="ARBA00022519"/>
    </source>
</evidence>
<keyword evidence="5" id="KW-0812">Transmembrane</keyword>
<organism evidence="15 16">
    <name type="scientific">Actibacterium mucosum KCTC 23349</name>
    <dbReference type="NCBI Taxonomy" id="1454373"/>
    <lineage>
        <taxon>Bacteria</taxon>
        <taxon>Pseudomonadati</taxon>
        <taxon>Pseudomonadota</taxon>
        <taxon>Alphaproteobacteria</taxon>
        <taxon>Rhodobacterales</taxon>
        <taxon>Roseobacteraceae</taxon>
        <taxon>Actibacterium</taxon>
    </lineage>
</organism>
<evidence type="ECO:0000313" key="16">
    <source>
        <dbReference type="Proteomes" id="UP000026249"/>
    </source>
</evidence>
<dbReference type="InterPro" id="IPR000297">
    <property type="entry name" value="PPIase_PpiC"/>
</dbReference>
<dbReference type="GO" id="GO:0003755">
    <property type="term" value="F:peptidyl-prolyl cis-trans isomerase activity"/>
    <property type="evidence" value="ECO:0007669"/>
    <property type="project" value="InterPro"/>
</dbReference>
<dbReference type="InterPro" id="IPR027304">
    <property type="entry name" value="Trigger_fact/SurA_dom_sf"/>
</dbReference>
<evidence type="ECO:0000256" key="3">
    <source>
        <dbReference type="ARBA" id="ARBA00022475"/>
    </source>
</evidence>
<evidence type="ECO:0000259" key="14">
    <source>
        <dbReference type="Pfam" id="PF13145"/>
    </source>
</evidence>
<evidence type="ECO:0000256" key="1">
    <source>
        <dbReference type="ARBA" id="ARBA00004382"/>
    </source>
</evidence>
<dbReference type="PANTHER" id="PTHR47529:SF1">
    <property type="entry name" value="PERIPLASMIC CHAPERONE PPID"/>
    <property type="match status" value="1"/>
</dbReference>
<evidence type="ECO:0000256" key="9">
    <source>
        <dbReference type="ARBA" id="ARBA00030642"/>
    </source>
</evidence>
<evidence type="ECO:0000256" key="12">
    <source>
        <dbReference type="ARBA" id="ARBA00040743"/>
    </source>
</evidence>
<accession>A0A037ZFZ0</accession>
<dbReference type="Gene3D" id="3.10.50.40">
    <property type="match status" value="1"/>
</dbReference>
<gene>
    <name evidence="15" type="ORF">ACMU_17625</name>
</gene>
<dbReference type="Gene3D" id="1.10.4030.10">
    <property type="entry name" value="Porin chaperone SurA, peptide-binding domain"/>
    <property type="match status" value="1"/>
</dbReference>
<dbReference type="AlphaFoldDB" id="A0A037ZFZ0"/>
<dbReference type="GO" id="GO:0005886">
    <property type="term" value="C:plasma membrane"/>
    <property type="evidence" value="ECO:0007669"/>
    <property type="project" value="UniProtKB-SubCell"/>
</dbReference>
<proteinExistence type="inferred from homology"/>
<protein>
    <recommendedName>
        <fullName evidence="2">Parvulin-like PPIase</fullName>
    </recommendedName>
    <alternativeName>
        <fullName evidence="9">Peptidyl-prolyl cis-trans isomerase plp</fullName>
    </alternativeName>
    <alternativeName>
        <fullName evidence="12">Periplasmic chaperone PpiD</fullName>
    </alternativeName>
    <alternativeName>
        <fullName evidence="13">Periplasmic folding chaperone</fullName>
    </alternativeName>
    <alternativeName>
        <fullName evidence="10">Rotamase plp</fullName>
    </alternativeName>
</protein>
<evidence type="ECO:0000256" key="11">
    <source>
        <dbReference type="ARBA" id="ARBA00038408"/>
    </source>
</evidence>
<dbReference type="Pfam" id="PF13145">
    <property type="entry name" value="Rotamase_2"/>
    <property type="match status" value="1"/>
</dbReference>
<evidence type="ECO:0000256" key="7">
    <source>
        <dbReference type="ARBA" id="ARBA00023136"/>
    </source>
</evidence>
<sequence>MSAAKKAGDVAVWAILVLLVVGLVGFGATNFGGNVQSIGKVGNTPITVNDYFRTLQQNISAVSAQFNTRLSLPQAEAFGVVAQSREQVISDATLDNTAAILGVSVGDEEVRRQILNTPGFTGLDGEFDREGYRFALEQNGMTEREFEASLRQDAARGILQSAIVAGIVSPQSHANTLMNYVAETRSFATITLSVDDLAEAVEAPDAAALQAFYDANPDAFTLPQSRQITYAWLTPDMIIDEMQVDEARLRETYEERSDFYNRPERRLVERLIYPDQAAADAARAQLDSGDADFEGLVQARGLDLTDIDLGDVTAQSLGGAAAEAVFALTEPGVVGPVDTDLGPAFFRMNAILAAQNTTFDEAREALQVELARDAAVRAIADQLGDFDDQLAAGATLEELTAETDMQLGQISYFDGQDEGIAGYAAFRASAAAVLESDFPELADLDDGGLFALRLDGITEPTLQPLNDVRDAATTLWQAEETRAQLLAQADELAAKITGGAAIDTLGYTVELTESLTRDAVTPDALSDAVFALAEAGDTVTLQQGDTAILAVLNEVQAADMADAQVVLQSTFLASQLSQGISQDIYTQLSQALLAEAGLELDQAAIAAVHAQFHQ</sequence>
<keyword evidence="16" id="KW-1185">Reference proteome</keyword>
<dbReference type="InterPro" id="IPR052029">
    <property type="entry name" value="PpiD_chaperone"/>
</dbReference>
<dbReference type="PANTHER" id="PTHR47529">
    <property type="entry name" value="PEPTIDYL-PROLYL CIS-TRANS ISOMERASE D"/>
    <property type="match status" value="1"/>
</dbReference>
<evidence type="ECO:0000256" key="2">
    <source>
        <dbReference type="ARBA" id="ARBA00018370"/>
    </source>
</evidence>